<reference evidence="1 2" key="1">
    <citation type="submission" date="2019-01" db="EMBL/GenBank/DDBJ databases">
        <title>Sequencing of cultivated peanut Arachis hypogaea provides insights into genome evolution and oil improvement.</title>
        <authorList>
            <person name="Chen X."/>
        </authorList>
    </citation>
    <scope>NUCLEOTIDE SEQUENCE [LARGE SCALE GENOMIC DNA]</scope>
    <source>
        <strain evidence="2">cv. Fuhuasheng</strain>
        <tissue evidence="1">Leaves</tissue>
    </source>
</reference>
<dbReference type="Proteomes" id="UP000289738">
    <property type="component" value="Chromosome A01"/>
</dbReference>
<organism evidence="1 2">
    <name type="scientific">Arachis hypogaea</name>
    <name type="common">Peanut</name>
    <dbReference type="NCBI Taxonomy" id="3818"/>
    <lineage>
        <taxon>Eukaryota</taxon>
        <taxon>Viridiplantae</taxon>
        <taxon>Streptophyta</taxon>
        <taxon>Embryophyta</taxon>
        <taxon>Tracheophyta</taxon>
        <taxon>Spermatophyta</taxon>
        <taxon>Magnoliopsida</taxon>
        <taxon>eudicotyledons</taxon>
        <taxon>Gunneridae</taxon>
        <taxon>Pentapetalae</taxon>
        <taxon>rosids</taxon>
        <taxon>fabids</taxon>
        <taxon>Fabales</taxon>
        <taxon>Fabaceae</taxon>
        <taxon>Papilionoideae</taxon>
        <taxon>50 kb inversion clade</taxon>
        <taxon>dalbergioids sensu lato</taxon>
        <taxon>Dalbergieae</taxon>
        <taxon>Pterocarpus clade</taxon>
        <taxon>Arachis</taxon>
    </lineage>
</organism>
<dbReference type="STRING" id="3818.A0A445EKI8"/>
<protein>
    <submittedName>
        <fullName evidence="1">Uncharacterized protein</fullName>
    </submittedName>
</protein>
<dbReference type="AlphaFoldDB" id="A0A445EKI8"/>
<dbReference type="InterPro" id="IPR016159">
    <property type="entry name" value="Cullin_repeat-like_dom_sf"/>
</dbReference>
<keyword evidence="2" id="KW-1185">Reference proteome</keyword>
<proteinExistence type="predicted"/>
<evidence type="ECO:0000313" key="1">
    <source>
        <dbReference type="EMBL" id="RYR75906.1"/>
    </source>
</evidence>
<evidence type="ECO:0000313" key="2">
    <source>
        <dbReference type="Proteomes" id="UP000289738"/>
    </source>
</evidence>
<dbReference type="SUPFAM" id="SSF74788">
    <property type="entry name" value="Cullin repeat-like"/>
    <property type="match status" value="1"/>
</dbReference>
<sequence>MLHSSVPFTPNSKTNKTHFHFSNFSSFKPPKCSLSAVSKAPHFELSTHSNKKPFPAEVSRTIMELATVGTLSALTNEGHEGSRKNQQRSSFFTHHISFAKGRQNLDAARMCLLASLETSSAIGSALDESESRLELLRQRYAKKLEEALKLLTDNCTLAIGWLQGVLDFLQDKAITNEFYLFQVKKSLRILQELQAVEEGVRINGGFLSAALDNLETEFQRLLMANSMPIPLVSVGSHVATQALPGSVMGKLQAIIERLNANSRLAKCKSIYVEVRGTNAQRTLNTLDLSYLEIPTAKFEDVREIASYIDQWALIWSWLSRTFLILSTCYLAVSLRRLAEKHRPNVLPGSPSD</sequence>
<dbReference type="EMBL" id="SDMP01000001">
    <property type="protein sequence ID" value="RYR75906.1"/>
    <property type="molecule type" value="Genomic_DNA"/>
</dbReference>
<comment type="caution">
    <text evidence="1">The sequence shown here is derived from an EMBL/GenBank/DDBJ whole genome shotgun (WGS) entry which is preliminary data.</text>
</comment>
<gene>
    <name evidence="1" type="ORF">Ahy_A01g000506</name>
</gene>
<name>A0A445EKI8_ARAHY</name>
<dbReference type="Gene3D" id="1.20.1280.170">
    <property type="entry name" value="Exocyst complex component Exo70"/>
    <property type="match status" value="1"/>
</dbReference>
<accession>A0A445EKI8</accession>